<gene>
    <name evidence="2" type="ORF">ADEAN_000874300</name>
</gene>
<dbReference type="AlphaFoldDB" id="A0A7G2CSM2"/>
<protein>
    <submittedName>
        <fullName evidence="2">Uncharacterized protein</fullName>
    </submittedName>
</protein>
<sequence length="149" mass="16566">MSFFCVLLVCCALVLFVSAAPVLQESQLIGVDMGTSFLKVAAFRRYTEFIEKELGWTVNNNNVEMVLNDQTNRKSPPCVAFRYFPSAVKKSENVGADKNVTLVPEGYTLERSFAEQAQVLQPRVPLNVVCSPTSLLLSQDGEETRIPFP</sequence>
<accession>A0A7G2CSM2</accession>
<dbReference type="InterPro" id="IPR043129">
    <property type="entry name" value="ATPase_NBD"/>
</dbReference>
<evidence type="ECO:0000313" key="2">
    <source>
        <dbReference type="EMBL" id="CAD2221212.1"/>
    </source>
</evidence>
<feature type="chain" id="PRO_5028915680" evidence="1">
    <location>
        <begin position="20"/>
        <end position="149"/>
    </location>
</feature>
<dbReference type="VEuPathDB" id="TriTrypDB:ADEAN_000874300"/>
<proteinExistence type="predicted"/>
<organism evidence="2 3">
    <name type="scientific">Angomonas deanei</name>
    <dbReference type="NCBI Taxonomy" id="59799"/>
    <lineage>
        <taxon>Eukaryota</taxon>
        <taxon>Discoba</taxon>
        <taxon>Euglenozoa</taxon>
        <taxon>Kinetoplastea</taxon>
        <taxon>Metakinetoplastina</taxon>
        <taxon>Trypanosomatida</taxon>
        <taxon>Trypanosomatidae</taxon>
        <taxon>Strigomonadinae</taxon>
        <taxon>Angomonas</taxon>
    </lineage>
</organism>
<name>A0A7G2CSM2_9TRYP</name>
<evidence type="ECO:0000256" key="1">
    <source>
        <dbReference type="SAM" id="SignalP"/>
    </source>
</evidence>
<feature type="signal peptide" evidence="1">
    <location>
        <begin position="1"/>
        <end position="19"/>
    </location>
</feature>
<dbReference type="EMBL" id="LR877164">
    <property type="protein sequence ID" value="CAD2221212.1"/>
    <property type="molecule type" value="Genomic_DNA"/>
</dbReference>
<evidence type="ECO:0000313" key="3">
    <source>
        <dbReference type="Proteomes" id="UP000515908"/>
    </source>
</evidence>
<keyword evidence="1" id="KW-0732">Signal</keyword>
<reference evidence="2 3" key="1">
    <citation type="submission" date="2020-08" db="EMBL/GenBank/DDBJ databases">
        <authorList>
            <person name="Newling K."/>
            <person name="Davey J."/>
            <person name="Forrester S."/>
        </authorList>
    </citation>
    <scope>NUCLEOTIDE SEQUENCE [LARGE SCALE GENOMIC DNA]</scope>
    <source>
        <strain evidence="3">Crithidia deanei Carvalho (ATCC PRA-265)</strain>
    </source>
</reference>
<dbReference type="Proteomes" id="UP000515908">
    <property type="component" value="Chromosome 20"/>
</dbReference>
<dbReference type="Gene3D" id="3.30.420.40">
    <property type="match status" value="1"/>
</dbReference>
<keyword evidence="3" id="KW-1185">Reference proteome</keyword>
<dbReference type="SUPFAM" id="SSF53067">
    <property type="entry name" value="Actin-like ATPase domain"/>
    <property type="match status" value="1"/>
</dbReference>